<dbReference type="Pfam" id="PF08281">
    <property type="entry name" value="Sigma70_r4_2"/>
    <property type="match status" value="1"/>
</dbReference>
<dbReference type="SUPFAM" id="SSF88946">
    <property type="entry name" value="Sigma2 domain of RNA polymerase sigma factors"/>
    <property type="match status" value="1"/>
</dbReference>
<keyword evidence="5" id="KW-1185">Reference proteome</keyword>
<dbReference type="InterPro" id="IPR013325">
    <property type="entry name" value="RNA_pol_sigma_r2"/>
</dbReference>
<dbReference type="PANTHER" id="PTHR30273:SF2">
    <property type="entry name" value="PROTEIN FECR"/>
    <property type="match status" value="1"/>
</dbReference>
<dbReference type="PANTHER" id="PTHR30273">
    <property type="entry name" value="PERIPLASMIC SIGNAL SENSOR AND SIGMA FACTOR ACTIVATOR FECR-RELATED"/>
    <property type="match status" value="1"/>
</dbReference>
<dbReference type="EMBL" id="JAVDXT010000002">
    <property type="protein sequence ID" value="MDR7378039.1"/>
    <property type="molecule type" value="Genomic_DNA"/>
</dbReference>
<feature type="domain" description="RNA polymerase sigma factor 70 region 4 type 2" evidence="3">
    <location>
        <begin position="114"/>
        <end position="163"/>
    </location>
</feature>
<dbReference type="Proteomes" id="UP001180487">
    <property type="component" value="Unassembled WGS sequence"/>
</dbReference>
<protein>
    <submittedName>
        <fullName evidence="4">RNA polymerase sigma factor (Sigma-70 family)</fullName>
    </submittedName>
</protein>
<accession>A0ABU2C9M4</accession>
<name>A0ABU2C9M4_9BURK</name>
<reference evidence="4 5" key="1">
    <citation type="submission" date="2023-07" db="EMBL/GenBank/DDBJ databases">
        <title>Sorghum-associated microbial communities from plants grown in Nebraska, USA.</title>
        <authorList>
            <person name="Schachtman D."/>
        </authorList>
    </citation>
    <scope>NUCLEOTIDE SEQUENCE [LARGE SCALE GENOMIC DNA]</scope>
    <source>
        <strain evidence="4 5">BE313</strain>
    </source>
</reference>
<dbReference type="SUPFAM" id="SSF88659">
    <property type="entry name" value="Sigma3 and sigma4 domains of RNA polymerase sigma factors"/>
    <property type="match status" value="1"/>
</dbReference>
<dbReference type="NCBIfam" id="TIGR02937">
    <property type="entry name" value="sigma70-ECF"/>
    <property type="match status" value="1"/>
</dbReference>
<gene>
    <name evidence="4" type="ORF">J2X19_002718</name>
</gene>
<dbReference type="Gene3D" id="2.60.120.1440">
    <property type="match status" value="1"/>
</dbReference>
<organism evidence="4 5">
    <name type="scientific">Rhodoferax ferrireducens</name>
    <dbReference type="NCBI Taxonomy" id="192843"/>
    <lineage>
        <taxon>Bacteria</taxon>
        <taxon>Pseudomonadati</taxon>
        <taxon>Pseudomonadota</taxon>
        <taxon>Betaproteobacteria</taxon>
        <taxon>Burkholderiales</taxon>
        <taxon>Comamonadaceae</taxon>
        <taxon>Rhodoferax</taxon>
    </lineage>
</organism>
<evidence type="ECO:0000313" key="4">
    <source>
        <dbReference type="EMBL" id="MDR7378039.1"/>
    </source>
</evidence>
<feature type="domain" description="RNA polymerase sigma-70 region 2" evidence="1">
    <location>
        <begin position="14"/>
        <end position="82"/>
    </location>
</feature>
<dbReference type="InterPro" id="IPR036388">
    <property type="entry name" value="WH-like_DNA-bd_sf"/>
</dbReference>
<dbReference type="Gene3D" id="1.10.1740.10">
    <property type="match status" value="1"/>
</dbReference>
<proteinExistence type="predicted"/>
<dbReference type="Pfam" id="PF04773">
    <property type="entry name" value="FecR"/>
    <property type="match status" value="1"/>
</dbReference>
<evidence type="ECO:0000259" key="3">
    <source>
        <dbReference type="Pfam" id="PF08281"/>
    </source>
</evidence>
<evidence type="ECO:0000259" key="2">
    <source>
        <dbReference type="Pfam" id="PF04773"/>
    </source>
</evidence>
<dbReference type="InterPro" id="IPR014284">
    <property type="entry name" value="RNA_pol_sigma-70_dom"/>
</dbReference>
<dbReference type="InterPro" id="IPR013249">
    <property type="entry name" value="RNA_pol_sigma70_r4_t2"/>
</dbReference>
<feature type="domain" description="FecR protein" evidence="2">
    <location>
        <begin position="221"/>
        <end position="321"/>
    </location>
</feature>
<dbReference type="InterPro" id="IPR007627">
    <property type="entry name" value="RNA_pol_sigma70_r2"/>
</dbReference>
<dbReference type="InterPro" id="IPR006860">
    <property type="entry name" value="FecR"/>
</dbReference>
<dbReference type="RefSeq" id="WP_310373866.1">
    <property type="nucleotide sequence ID" value="NZ_JAVDXT010000002.1"/>
</dbReference>
<dbReference type="Gene3D" id="1.10.10.10">
    <property type="entry name" value="Winged helix-like DNA-binding domain superfamily/Winged helix DNA-binding domain"/>
    <property type="match status" value="1"/>
</dbReference>
<evidence type="ECO:0000313" key="5">
    <source>
        <dbReference type="Proteomes" id="UP001180487"/>
    </source>
</evidence>
<sequence length="440" mass="48099">MPVGVLQSPLLASFRECYRDLLRYLAHRTGSADEARDLAHDTWLRLADMAQQGSQPALQDGGEARAYVFTMARNLVVDRQRRMGVVQRHADAQAGQQPQAPDTAEALMYRQAMDAVQAALAGLPERARQVFVRHRVHGEDQAALAACYGVSRNMIERDMMQAMDCVQAAMERWHAGSVAAPAHSPRVGRRKSLAALLGIAGLGSLGGWQAWRAYMPQWQQQLATGHGQILRRSLPDGSGLTLDAQSRLQLAYFAGRRSVALLQGAAFFDVVRDAARPFVVDVPGAAAADASLRITVLGTRFGVERLPGGGVDVQVEEGRVRIERLDGQALVLSQRELVAGEAWRMSAGGEERLTRQPQPVAPWRNGMLVFADTPLAEAVERLRRYLPRPVLVDASVAGLRLSGQVRIAQGEDFLRALPDIVPVRSALVGGRWEIAPLRKL</sequence>
<dbReference type="InterPro" id="IPR012373">
    <property type="entry name" value="Ferrdict_sens_TM"/>
</dbReference>
<dbReference type="InterPro" id="IPR013324">
    <property type="entry name" value="RNA_pol_sigma_r3/r4-like"/>
</dbReference>
<dbReference type="Pfam" id="PF04542">
    <property type="entry name" value="Sigma70_r2"/>
    <property type="match status" value="1"/>
</dbReference>
<evidence type="ECO:0000259" key="1">
    <source>
        <dbReference type="Pfam" id="PF04542"/>
    </source>
</evidence>
<comment type="caution">
    <text evidence="4">The sequence shown here is derived from an EMBL/GenBank/DDBJ whole genome shotgun (WGS) entry which is preliminary data.</text>
</comment>